<name>A0A0F2M504_SPOSC</name>
<protein>
    <submittedName>
        <fullName evidence="1">Uncharacterized protein</fullName>
    </submittedName>
</protein>
<dbReference type="VEuPathDB" id="FungiDB:SPSK_09586"/>
<sequence>MPQPPASPTTYEEAVNELEEAMRWTSQLLKKSCMDLEIRTGRVRNALADAAAEIGLAMASAGYTISAMKYEDCQQDTVPKFDRILPSLYEYAEAVRTGAEFTNKLSQAHRSGPAKAAIAWMMRQTAFGSRIFRVLALPELMKSPMWRLHDNAIDTMVTCARSAVDKATAAADTAIYTALTTNRTTEYINIGEVFEHGKRGERYVVPYDMRDTPRLYEVLRLAQSTGLAAQAVARALRWIRPSGSRGLSRAADEAISASYRAAQLRLSILASFSKIVRPLILIQLLSSDGRIAEDASHYALSALGHIFISRNESNLKRISGQGS</sequence>
<reference evidence="1 2" key="2">
    <citation type="journal article" date="2015" name="Eukaryot. Cell">
        <title>Asexual propagation of a virulent clone complex in a human and feline outbreak of sporotrichosis.</title>
        <authorList>
            <person name="Teixeira Mde M."/>
            <person name="Rodrigues A.M."/>
            <person name="Tsui C.K."/>
            <person name="de Almeida L.G."/>
            <person name="Van Diepeningen A.D."/>
            <person name="van den Ende B.G."/>
            <person name="Fernandes G.F."/>
            <person name="Kano R."/>
            <person name="Hamelin R.C."/>
            <person name="Lopes-Bezerra L.M."/>
            <person name="Vasconcelos A.T."/>
            <person name="de Hoog S."/>
            <person name="de Camargo Z.P."/>
            <person name="Felipe M.S."/>
        </authorList>
    </citation>
    <scope>NUCLEOTIDE SEQUENCE [LARGE SCALE GENOMIC DNA]</scope>
    <source>
        <strain evidence="1 2">1099-18</strain>
    </source>
</reference>
<dbReference type="GeneID" id="27671435"/>
<dbReference type="AlphaFoldDB" id="A0A0F2M504"/>
<comment type="caution">
    <text evidence="1">The sequence shown here is derived from an EMBL/GenBank/DDBJ whole genome shotgun (WGS) entry which is preliminary data.</text>
</comment>
<gene>
    <name evidence="1" type="ORF">SPSK_09586</name>
</gene>
<organism evidence="1 2">
    <name type="scientific">Sporothrix schenckii 1099-18</name>
    <dbReference type="NCBI Taxonomy" id="1397361"/>
    <lineage>
        <taxon>Eukaryota</taxon>
        <taxon>Fungi</taxon>
        <taxon>Dikarya</taxon>
        <taxon>Ascomycota</taxon>
        <taxon>Pezizomycotina</taxon>
        <taxon>Sordariomycetes</taxon>
        <taxon>Sordariomycetidae</taxon>
        <taxon>Ophiostomatales</taxon>
        <taxon>Ophiostomataceae</taxon>
        <taxon>Sporothrix</taxon>
    </lineage>
</organism>
<dbReference type="KEGG" id="ssck:SPSK_09586"/>
<dbReference type="Proteomes" id="UP000033710">
    <property type="component" value="Unassembled WGS sequence"/>
</dbReference>
<proteinExistence type="predicted"/>
<dbReference type="EMBL" id="AXCR01000007">
    <property type="protein sequence ID" value="KJR84174.1"/>
    <property type="molecule type" value="Genomic_DNA"/>
</dbReference>
<accession>A0A0F2M504</accession>
<dbReference type="RefSeq" id="XP_016586850.1">
    <property type="nucleotide sequence ID" value="XM_016736158.1"/>
</dbReference>
<reference evidence="1 2" key="1">
    <citation type="journal article" date="2014" name="BMC Genomics">
        <title>Comparative genomics of the major fungal agents of human and animal Sporotrichosis: Sporothrix schenckii and Sporothrix brasiliensis.</title>
        <authorList>
            <person name="Teixeira M.M."/>
            <person name="de Almeida L.G."/>
            <person name="Kubitschek-Barreira P."/>
            <person name="Alves F.L."/>
            <person name="Kioshima E.S."/>
            <person name="Abadio A.K."/>
            <person name="Fernandes L."/>
            <person name="Derengowski L.S."/>
            <person name="Ferreira K.S."/>
            <person name="Souza R.C."/>
            <person name="Ruiz J.C."/>
            <person name="de Andrade N.C."/>
            <person name="Paes H.C."/>
            <person name="Nicola A.M."/>
            <person name="Albuquerque P."/>
            <person name="Gerber A.L."/>
            <person name="Martins V.P."/>
            <person name="Peconick L.D."/>
            <person name="Neto A.V."/>
            <person name="Chaucanez C.B."/>
            <person name="Silva P.A."/>
            <person name="Cunha O.L."/>
            <person name="de Oliveira F.F."/>
            <person name="dos Santos T.C."/>
            <person name="Barros A.L."/>
            <person name="Soares M.A."/>
            <person name="de Oliveira L.M."/>
            <person name="Marini M.M."/>
            <person name="Villalobos-Duno H."/>
            <person name="Cunha M.M."/>
            <person name="de Hoog S."/>
            <person name="da Silveira J.F."/>
            <person name="Henrissat B."/>
            <person name="Nino-Vega G.A."/>
            <person name="Cisalpino P.S."/>
            <person name="Mora-Montes H.M."/>
            <person name="Almeida S.R."/>
            <person name="Stajich J.E."/>
            <person name="Lopes-Bezerra L.M."/>
            <person name="Vasconcelos A.T."/>
            <person name="Felipe M.S."/>
        </authorList>
    </citation>
    <scope>NUCLEOTIDE SEQUENCE [LARGE SCALE GENOMIC DNA]</scope>
    <source>
        <strain evidence="1 2">1099-18</strain>
    </source>
</reference>
<evidence type="ECO:0000313" key="1">
    <source>
        <dbReference type="EMBL" id="KJR84174.1"/>
    </source>
</evidence>
<evidence type="ECO:0000313" key="2">
    <source>
        <dbReference type="Proteomes" id="UP000033710"/>
    </source>
</evidence>